<dbReference type="STRING" id="174720.A0A0N5BU45"/>
<accession>A0A0N5BU45</accession>
<dbReference type="WBParaSite" id="SPAL_0000936800.1">
    <property type="protein sequence ID" value="SPAL_0000936800.1"/>
    <property type="gene ID" value="SPAL_0000936800"/>
</dbReference>
<keyword evidence="1" id="KW-1185">Reference proteome</keyword>
<evidence type="ECO:0000313" key="2">
    <source>
        <dbReference type="WBParaSite" id="SPAL_0000936800.1"/>
    </source>
</evidence>
<evidence type="ECO:0000313" key="1">
    <source>
        <dbReference type="Proteomes" id="UP000046392"/>
    </source>
</evidence>
<name>A0A0N5BU45_STREA</name>
<protein>
    <submittedName>
        <fullName evidence="2">Chitin-binding type-2 domain-containing protein</fullName>
    </submittedName>
</protein>
<dbReference type="Proteomes" id="UP000046392">
    <property type="component" value="Unplaced"/>
</dbReference>
<proteinExistence type="predicted"/>
<organism evidence="1 2">
    <name type="scientific">Strongyloides papillosus</name>
    <name type="common">Intestinal threadworm</name>
    <dbReference type="NCBI Taxonomy" id="174720"/>
    <lineage>
        <taxon>Eukaryota</taxon>
        <taxon>Metazoa</taxon>
        <taxon>Ecdysozoa</taxon>
        <taxon>Nematoda</taxon>
        <taxon>Chromadorea</taxon>
        <taxon>Rhabditida</taxon>
        <taxon>Tylenchina</taxon>
        <taxon>Panagrolaimomorpha</taxon>
        <taxon>Strongyloidoidea</taxon>
        <taxon>Strongyloididae</taxon>
        <taxon>Strongyloides</taxon>
    </lineage>
</organism>
<dbReference type="AlphaFoldDB" id="A0A0N5BU45"/>
<sequence>MSDKDNFLDYDDEKDQKEQFRSLGSEITNPIWMVTRRQHTEVSPVRVRDADTYEIVSSPYHTRSVTTTERVHIMQTPLNIDIEDINEDLITSLSPTGNATKTVYSTTSTHLEGPKQIHGGITASGVPLHLGVQVQPESRQTTTVITTTTTTYRVVESSEDVPMETDEDIISPMTIDLQFLRAMASPQSMHVKTDILIPPKSNEILELETSDYNLSPKDHSYVIVNKTENSNPVSPSIEKTKLVFEYIPYDAKYPEPIKYTGPITITEKKDDLQTLPIRHHVQIYHPTGQSDIPAEMENMDKIAEKRLPKSNIFKNIFKKRRSTEDNNQILESYESISNSNSIKDLDELALDDEGNLTTHQENKMLEKKKENNKKNISYKLSHLFKKSNSKDRSPSKEKVVDDTIHLNMKNELNNPTAYQQLNDHPESLKTDYLLKKTEKIKTASDTNVDDLEYKSKKTNVPKYNKLERKLDILEEPIEFYVYIYHPGWYDNLKNERKKTKKIVEEGNTLKNKYDKNVNEQHKNDNSGNSYNEEDYEIVENEEVDIDETNDFEKIYHQTDSKIDKNIPTKKENILKMTYSECSKDYHIQSTNLKVTKDLKNKESLLEKGKHLKDDIFGMFQKKYQDYPVSEPYTGEFDQTKPFSELSGVPLEQHVEKIPSGYYDKLIQKEETPVIDDEKEPKESLLEKGKHLKDDILGMFQKKYQDYPVSEPYTGEIDS</sequence>
<reference evidence="2" key="1">
    <citation type="submission" date="2017-02" db="UniProtKB">
        <authorList>
            <consortium name="WormBaseParasite"/>
        </authorList>
    </citation>
    <scope>IDENTIFICATION</scope>
</reference>